<evidence type="ECO:0000313" key="6">
    <source>
        <dbReference type="EMBL" id="MET6997967.1"/>
    </source>
</evidence>
<dbReference type="InterPro" id="IPR051598">
    <property type="entry name" value="TSUP/Inactive_protease-like"/>
</dbReference>
<sequence>MTLPIILGLILLGLLAGAFSGVVGIGGGIIIVPALVYLFGLSQHQAQGTTLGLLMFPVGILAVIQYYKQGYIDYRFVLFIAAGFIIGGYLGGKLVVNIPDYIIKKIFALLMIAIAVKILFFDK</sequence>
<dbReference type="EMBL" id="JBEXAC010000001">
    <property type="protein sequence ID" value="MET6997967.1"/>
    <property type="molecule type" value="Genomic_DNA"/>
</dbReference>
<dbReference type="InterPro" id="IPR002781">
    <property type="entry name" value="TM_pro_TauE-like"/>
</dbReference>
<keyword evidence="2 5" id="KW-0812">Transmembrane</keyword>
<reference evidence="6 7" key="1">
    <citation type="submission" date="2024-06" db="EMBL/GenBank/DDBJ databases">
        <title>Chitinophaga defluvii sp. nov., isolated from municipal sewage.</title>
        <authorList>
            <person name="Zhang L."/>
        </authorList>
    </citation>
    <scope>NUCLEOTIDE SEQUENCE [LARGE SCALE GENOMIC DNA]</scope>
    <source>
        <strain evidence="6 7">H8</strain>
    </source>
</reference>
<dbReference type="PANTHER" id="PTHR43701:SF2">
    <property type="entry name" value="MEMBRANE TRANSPORTER PROTEIN YJNA-RELATED"/>
    <property type="match status" value="1"/>
</dbReference>
<keyword evidence="4 5" id="KW-0472">Membrane</keyword>
<evidence type="ECO:0000256" key="5">
    <source>
        <dbReference type="RuleBase" id="RU363041"/>
    </source>
</evidence>
<evidence type="ECO:0000256" key="2">
    <source>
        <dbReference type="ARBA" id="ARBA00022692"/>
    </source>
</evidence>
<keyword evidence="3 5" id="KW-1133">Transmembrane helix</keyword>
<dbReference type="PANTHER" id="PTHR43701">
    <property type="entry name" value="MEMBRANE TRANSPORTER PROTEIN MJ0441-RELATED"/>
    <property type="match status" value="1"/>
</dbReference>
<evidence type="ECO:0000256" key="4">
    <source>
        <dbReference type="ARBA" id="ARBA00023136"/>
    </source>
</evidence>
<comment type="subcellular location">
    <subcellularLocation>
        <location evidence="5">Cell membrane</location>
        <topology evidence="5">Multi-pass membrane protein</topology>
    </subcellularLocation>
    <subcellularLocation>
        <location evidence="1">Membrane</location>
        <topology evidence="1">Multi-pass membrane protein</topology>
    </subcellularLocation>
</comment>
<feature type="transmembrane region" description="Helical" evidence="5">
    <location>
        <begin position="7"/>
        <end position="40"/>
    </location>
</feature>
<evidence type="ECO:0000313" key="7">
    <source>
        <dbReference type="Proteomes" id="UP001549749"/>
    </source>
</evidence>
<keyword evidence="7" id="KW-1185">Reference proteome</keyword>
<feature type="transmembrane region" description="Helical" evidence="5">
    <location>
        <begin position="102"/>
        <end position="121"/>
    </location>
</feature>
<name>A0ABV2T4K2_9BACT</name>
<comment type="caution">
    <text evidence="6">The sequence shown here is derived from an EMBL/GenBank/DDBJ whole genome shotgun (WGS) entry which is preliminary data.</text>
</comment>
<accession>A0ABV2T4K2</accession>
<evidence type="ECO:0000256" key="1">
    <source>
        <dbReference type="ARBA" id="ARBA00004141"/>
    </source>
</evidence>
<evidence type="ECO:0000256" key="3">
    <source>
        <dbReference type="ARBA" id="ARBA00022989"/>
    </source>
</evidence>
<feature type="transmembrane region" description="Helical" evidence="5">
    <location>
        <begin position="76"/>
        <end position="96"/>
    </location>
</feature>
<organism evidence="6 7">
    <name type="scientific">Chitinophaga defluvii</name>
    <dbReference type="NCBI Taxonomy" id="3163343"/>
    <lineage>
        <taxon>Bacteria</taxon>
        <taxon>Pseudomonadati</taxon>
        <taxon>Bacteroidota</taxon>
        <taxon>Chitinophagia</taxon>
        <taxon>Chitinophagales</taxon>
        <taxon>Chitinophagaceae</taxon>
        <taxon>Chitinophaga</taxon>
    </lineage>
</organism>
<proteinExistence type="inferred from homology"/>
<protein>
    <recommendedName>
        <fullName evidence="5">Probable membrane transporter protein</fullName>
    </recommendedName>
</protein>
<keyword evidence="5" id="KW-1003">Cell membrane</keyword>
<dbReference type="RefSeq" id="WP_354660602.1">
    <property type="nucleotide sequence ID" value="NZ_JBEXAC010000001.1"/>
</dbReference>
<feature type="transmembrane region" description="Helical" evidence="5">
    <location>
        <begin position="46"/>
        <end position="64"/>
    </location>
</feature>
<dbReference type="Proteomes" id="UP001549749">
    <property type="component" value="Unassembled WGS sequence"/>
</dbReference>
<gene>
    <name evidence="6" type="ORF">ABR189_11330</name>
</gene>
<dbReference type="Pfam" id="PF01925">
    <property type="entry name" value="TauE"/>
    <property type="match status" value="1"/>
</dbReference>
<comment type="similarity">
    <text evidence="5">Belongs to the 4-toluene sulfonate uptake permease (TSUP) (TC 2.A.102) family.</text>
</comment>